<comment type="caution">
    <text evidence="1">The sequence shown here is derived from an EMBL/GenBank/DDBJ whole genome shotgun (WGS) entry which is preliminary data.</text>
</comment>
<dbReference type="EMBL" id="CM040476">
    <property type="protein sequence ID" value="MCI4392305.1"/>
    <property type="molecule type" value="Genomic_DNA"/>
</dbReference>
<evidence type="ECO:0000313" key="2">
    <source>
        <dbReference type="Proteomes" id="UP000829447"/>
    </source>
</evidence>
<proteinExistence type="predicted"/>
<gene>
    <name evidence="1" type="ORF">PGIGA_G00144440</name>
</gene>
<evidence type="ECO:0000313" key="1">
    <source>
        <dbReference type="EMBL" id="MCI4392305.1"/>
    </source>
</evidence>
<protein>
    <submittedName>
        <fullName evidence="1">Uncharacterized protein</fullName>
    </submittedName>
</protein>
<reference evidence="1 2" key="1">
    <citation type="journal article" date="2022" name="bioRxiv">
        <title>An ancient truncated duplication of the anti-Mullerian hormone receptor type 2 gene is a potential conserved master sex determinant in the Pangasiidae catfish family.</title>
        <authorList>
            <person name="Wen M."/>
            <person name="Pan Q."/>
            <person name="Jouanno E."/>
            <person name="Montfort J."/>
            <person name="Zahm M."/>
            <person name="Cabau C."/>
            <person name="Klopp C."/>
            <person name="Iampietro C."/>
            <person name="Roques C."/>
            <person name="Bouchez O."/>
            <person name="Castinel A."/>
            <person name="Donnadieu C."/>
            <person name="Parrinello H."/>
            <person name="Poncet C."/>
            <person name="Belmonte E."/>
            <person name="Gautier V."/>
            <person name="Avarre J.-C."/>
            <person name="Dugue R."/>
            <person name="Gustiano R."/>
            <person name="Ha T.T.T."/>
            <person name="Campet M."/>
            <person name="Sriphairoj K."/>
            <person name="Ribolli J."/>
            <person name="de Almeida F.L."/>
            <person name="Desvignes T."/>
            <person name="Postlethwait J.H."/>
            <person name="Bucao C.F."/>
            <person name="Robinson-Rechavi M."/>
            <person name="Bobe J."/>
            <person name="Herpin A."/>
            <person name="Guiguen Y."/>
        </authorList>
    </citation>
    <scope>NUCLEOTIDE SEQUENCE [LARGE SCALE GENOMIC DNA]</scope>
    <source>
        <strain evidence="1">YG-Dec2019</strain>
    </source>
</reference>
<name>A0ACC5XNF7_PANGG</name>
<sequence length="92" mass="10048">MSSAGDRQHSSRKSLAPDSARSQLCEDMKTETSDGETKGIVKKEETLELSISNHGNDLNNTPEVISIKEEEADNKVYLCKTSGHLRVQSGAQ</sequence>
<accession>A0ACC5XNF7</accession>
<organism evidence="1 2">
    <name type="scientific">Pangasianodon gigas</name>
    <name type="common">Mekong giant catfish</name>
    <name type="synonym">Pangasius gigas</name>
    <dbReference type="NCBI Taxonomy" id="30993"/>
    <lineage>
        <taxon>Eukaryota</taxon>
        <taxon>Metazoa</taxon>
        <taxon>Chordata</taxon>
        <taxon>Craniata</taxon>
        <taxon>Vertebrata</taxon>
        <taxon>Euteleostomi</taxon>
        <taxon>Actinopterygii</taxon>
        <taxon>Neopterygii</taxon>
        <taxon>Teleostei</taxon>
        <taxon>Ostariophysi</taxon>
        <taxon>Siluriformes</taxon>
        <taxon>Pangasiidae</taxon>
        <taxon>Pangasianodon</taxon>
    </lineage>
</organism>
<dbReference type="Proteomes" id="UP000829447">
    <property type="component" value="Linkage Group LG23"/>
</dbReference>
<keyword evidence="2" id="KW-1185">Reference proteome</keyword>